<feature type="region of interest" description="Disordered" evidence="1">
    <location>
        <begin position="1"/>
        <end position="21"/>
    </location>
</feature>
<protein>
    <submittedName>
        <fullName evidence="2">Uncharacterized protein</fullName>
    </submittedName>
</protein>
<dbReference type="Proteomes" id="UP000013456">
    <property type="component" value="Chromosome 1"/>
</dbReference>
<proteinExistence type="predicted"/>
<sequence length="154" mass="16628">MGKGVRPALPQRKSPAERGWAGAGGGGALGLLPWILRSRHHFPAQIRTQIRLPWLQGAQSCSQLAARTLDGRSAHWPLPLLFLAPEIETVNLNSLDLLPLGPGGSLIQAQPGSLRRCGKPPTTPTRVRPLLGRDAAVVEPLGVCNRELPRRWGQ</sequence>
<dbReference type="EMBL" id="CM001253">
    <property type="protein sequence ID" value="EHH14251.1"/>
    <property type="molecule type" value="Genomic_DNA"/>
</dbReference>
<accession>F7HJG8</accession>
<reference evidence="2" key="1">
    <citation type="journal article" date="2011" name="Nat. Biotechnol.">
        <title>Genome sequencing and comparison of two nonhuman primate animal models, the cynomolgus and Chinese rhesus macaques.</title>
        <authorList>
            <person name="Yan G."/>
            <person name="Zhang G."/>
            <person name="Fang X."/>
            <person name="Zhang Y."/>
            <person name="Li C."/>
            <person name="Ling F."/>
            <person name="Cooper D.N."/>
            <person name="Li Q."/>
            <person name="Li Y."/>
            <person name="van Gool A.J."/>
            <person name="Du H."/>
            <person name="Chen J."/>
            <person name="Chen R."/>
            <person name="Zhang P."/>
            <person name="Huang Z."/>
            <person name="Thompson J.R."/>
            <person name="Meng Y."/>
            <person name="Bai Y."/>
            <person name="Wang J."/>
            <person name="Zhuo M."/>
            <person name="Wang T."/>
            <person name="Huang Y."/>
            <person name="Wei L."/>
            <person name="Li J."/>
            <person name="Wang Z."/>
            <person name="Hu H."/>
            <person name="Yang P."/>
            <person name="Le L."/>
            <person name="Stenson P.D."/>
            <person name="Li B."/>
            <person name="Liu X."/>
            <person name="Ball E.V."/>
            <person name="An N."/>
            <person name="Huang Q."/>
            <person name="Zhang Y."/>
            <person name="Fan W."/>
            <person name="Zhang X."/>
            <person name="Li Y."/>
            <person name="Wang W."/>
            <person name="Katze M.G."/>
            <person name="Su B."/>
            <person name="Nielsen R."/>
            <person name="Yang H."/>
            <person name="Wang J."/>
            <person name="Wang X."/>
            <person name="Wang J."/>
        </authorList>
    </citation>
    <scope>NUCLEOTIDE SEQUENCE [LARGE SCALE GENOMIC DNA]</scope>
    <source>
        <strain evidence="2">CR-5</strain>
    </source>
</reference>
<organism evidence="2">
    <name type="scientific">Macaca mulatta</name>
    <name type="common">Rhesus macaque</name>
    <dbReference type="NCBI Taxonomy" id="9544"/>
    <lineage>
        <taxon>Eukaryota</taxon>
        <taxon>Metazoa</taxon>
        <taxon>Chordata</taxon>
        <taxon>Craniata</taxon>
        <taxon>Vertebrata</taxon>
        <taxon>Euteleostomi</taxon>
        <taxon>Mammalia</taxon>
        <taxon>Eutheria</taxon>
        <taxon>Euarchontoglires</taxon>
        <taxon>Primates</taxon>
        <taxon>Haplorrhini</taxon>
        <taxon>Catarrhini</taxon>
        <taxon>Cercopithecidae</taxon>
        <taxon>Cercopithecinae</taxon>
        <taxon>Macaca</taxon>
    </lineage>
</organism>
<evidence type="ECO:0000256" key="1">
    <source>
        <dbReference type="SAM" id="MobiDB-lite"/>
    </source>
</evidence>
<gene>
    <name evidence="2" type="ORF">EGK_00142</name>
</gene>
<dbReference type="HOGENOM" id="CLU_143586_0_0_1"/>
<evidence type="ECO:0000313" key="2">
    <source>
        <dbReference type="EMBL" id="EHH14251.1"/>
    </source>
</evidence>
<dbReference type="AlphaFoldDB" id="F7HJG8"/>
<name>F7HJG8_MACMU</name>